<gene>
    <name evidence="2" type="ORF">ST47_g5977</name>
</gene>
<keyword evidence="3" id="KW-1185">Reference proteome</keyword>
<name>A0A163D2R5_DIDRA</name>
<dbReference type="AlphaFoldDB" id="A0A163D2R5"/>
<evidence type="ECO:0000313" key="2">
    <source>
        <dbReference type="EMBL" id="KZM22866.1"/>
    </source>
</evidence>
<reference evidence="2 3" key="1">
    <citation type="journal article" date="2016" name="Sci. Rep.">
        <title>Draft genome sequencing and secretome analysis of fungal phytopathogen Ascochyta rabiei provides insight into the necrotrophic effector repertoire.</title>
        <authorList>
            <person name="Verma S."/>
            <person name="Gazara R.K."/>
            <person name="Nizam S."/>
            <person name="Parween S."/>
            <person name="Chattopadhyay D."/>
            <person name="Verma P.K."/>
        </authorList>
    </citation>
    <scope>NUCLEOTIDE SEQUENCE [LARGE SCALE GENOMIC DNA]</scope>
    <source>
        <strain evidence="2 3">ArDII</strain>
    </source>
</reference>
<proteinExistence type="predicted"/>
<feature type="region of interest" description="Disordered" evidence="1">
    <location>
        <begin position="359"/>
        <end position="406"/>
    </location>
</feature>
<dbReference type="EMBL" id="JYNV01000205">
    <property type="protein sequence ID" value="KZM22866.1"/>
    <property type="molecule type" value="Genomic_DNA"/>
</dbReference>
<organism evidence="2 3">
    <name type="scientific">Didymella rabiei</name>
    <name type="common">Chickpea ascochyta blight fungus</name>
    <name type="synonym">Mycosphaerella rabiei</name>
    <dbReference type="NCBI Taxonomy" id="5454"/>
    <lineage>
        <taxon>Eukaryota</taxon>
        <taxon>Fungi</taxon>
        <taxon>Dikarya</taxon>
        <taxon>Ascomycota</taxon>
        <taxon>Pezizomycotina</taxon>
        <taxon>Dothideomycetes</taxon>
        <taxon>Pleosporomycetidae</taxon>
        <taxon>Pleosporales</taxon>
        <taxon>Pleosporineae</taxon>
        <taxon>Didymellaceae</taxon>
        <taxon>Ascochyta</taxon>
    </lineage>
</organism>
<evidence type="ECO:0000313" key="3">
    <source>
        <dbReference type="Proteomes" id="UP000076837"/>
    </source>
</evidence>
<protein>
    <submittedName>
        <fullName evidence="2">Uncharacterized protein</fullName>
    </submittedName>
</protein>
<accession>A0A163D2R5</accession>
<evidence type="ECO:0000256" key="1">
    <source>
        <dbReference type="SAM" id="MobiDB-lite"/>
    </source>
</evidence>
<dbReference type="Proteomes" id="UP000076837">
    <property type="component" value="Unassembled WGS sequence"/>
</dbReference>
<sequence>MKGFATLKLFRAAVFQVLIERLKLHGLVLPRMKVKHFPSTKRQRRLLLEDALHVTLLMLNSIMKLDPFTASDNDPPENTHVFYIRTFMVRVRDLPRTLQAADNAYFTLRYCGQSKNRPWDRHSSDMYSKSLRSFLGHFYKATAIDCPEILSAATVHTVTDATADVQLDVAVLNLREQVLIALFGDDVLNTGVGGKDIILSANPGDLLWLIDRLFAAKFPTGSRIYLISASLHTNPIFKLIAFFCKNPMYKHHPLLSTFLALASVAEMGQDERDISVNALTIACDILRASKKRFPKTANFPGKKSASRYVVTLAGDSKRPGKVICEVDELVIEQDVEKLEDFTNYDENWYDDSNASLHQEYSLDDEDKGKKSKHTEEKDTEYLKSYGQSGNMGQKRGRDDDFDNGEGLNKAAAKVSRNTRHNWRKLEHEQMNDNARIIQGVLDCEKHCAAVKTILDPQNSDDKHS</sequence>
<comment type="caution">
    <text evidence="2">The sequence shown here is derived from an EMBL/GenBank/DDBJ whole genome shotgun (WGS) entry which is preliminary data.</text>
</comment>